<proteinExistence type="inferred from homology"/>
<dbReference type="InterPro" id="IPR051066">
    <property type="entry name" value="Trans_reg/Corepressor"/>
</dbReference>
<evidence type="ECO:0000256" key="9">
    <source>
        <dbReference type="ARBA" id="ARBA00038011"/>
    </source>
</evidence>
<dbReference type="InterPro" id="IPR000949">
    <property type="entry name" value="ELM2_dom"/>
</dbReference>
<evidence type="ECO:0000256" key="4">
    <source>
        <dbReference type="ARBA" id="ARBA00023015"/>
    </source>
</evidence>
<dbReference type="Gene3D" id="1.10.10.60">
    <property type="entry name" value="Homeodomain-like"/>
    <property type="match status" value="1"/>
</dbReference>
<feature type="compositionally biased region" description="Basic residues" evidence="11">
    <location>
        <begin position="274"/>
        <end position="286"/>
    </location>
</feature>
<feature type="region of interest" description="Disordered" evidence="11">
    <location>
        <begin position="420"/>
        <end position="553"/>
    </location>
</feature>
<dbReference type="GO" id="GO:0006357">
    <property type="term" value="P:regulation of transcription by RNA polymerase II"/>
    <property type="evidence" value="ECO:0007669"/>
    <property type="project" value="TreeGrafter"/>
</dbReference>
<evidence type="ECO:0000259" key="12">
    <source>
        <dbReference type="PROSITE" id="PS51156"/>
    </source>
</evidence>
<dbReference type="InterPro" id="IPR049048">
    <property type="entry name" value="REST_helical"/>
</dbReference>
<evidence type="ECO:0000256" key="7">
    <source>
        <dbReference type="ARBA" id="ARBA00023242"/>
    </source>
</evidence>
<evidence type="ECO:0000256" key="3">
    <source>
        <dbReference type="ARBA" id="ARBA00022737"/>
    </source>
</evidence>
<protein>
    <recommendedName>
        <fullName evidence="10">REST corepressor 2</fullName>
    </recommendedName>
</protein>
<sequence length="553" mass="61508">MSPHAHPSPTLPPPCLAQPCTHDQYQTPPTHRLRVRHFPSPHIQIQYHTNPRPIHTWHQTPPASHVLCCLRPICTVDVIPPVVGVVGEGRVLQEGVVLMTCLVSSLLSPRPVDKYIAMAKDKHGYNIEQALGMLLWHKHDVEKSLADLANFTPFPDEWTVEDKVLFEQAFSFHGKSFARIQQMLPDKLIPSLVKYYYSWKKTRSRTSVMDRQARRLLSKKERDDSNDEMEEGRAASEGEFDAMDPKKEVRGWGSRPGPGSGSGPVRKEAQLSQYRHHPLRSRRRPPKGMYLSQDDIAGISASPDVGTLALRHLDSQLVSLKRQVTLEPPLPPALQINSSMKQALEGGIDKLRPPEGNGKFNSRWTTDEQLLAVQAIRRYGKDFQAVAGVIGNKTLAQVKTFFVSYRRRFNLEEVLQEWEAEQGGSPRGRSPTHDTKSSSVSLASSEEDDEQQPQPPASNAVAPPSASPRLPPTTLSQPPPLLRPTLPTAPTLHRQPPPLQQGRFLQPRLSPNQPPPPLIRPAASRQHGRGPQHLSSLVGMALEPPPPSSSSSL</sequence>
<dbReference type="PANTHER" id="PTHR16089:SF12">
    <property type="entry name" value="REST COREPRESSOR 2"/>
    <property type="match status" value="1"/>
</dbReference>
<dbReference type="Proteomes" id="UP000694403">
    <property type="component" value="Unplaced"/>
</dbReference>
<evidence type="ECO:0000313" key="14">
    <source>
        <dbReference type="Ensembl" id="ENSCSRP00000009872.1"/>
    </source>
</evidence>
<dbReference type="FunFam" id="1.20.58.1880:FF:000001">
    <property type="entry name" value="REST corepressor 1"/>
    <property type="match status" value="1"/>
</dbReference>
<feature type="compositionally biased region" description="Pro residues" evidence="11">
    <location>
        <begin position="543"/>
        <end position="553"/>
    </location>
</feature>
<reference evidence="14" key="2">
    <citation type="submission" date="2025-09" db="UniProtKB">
        <authorList>
            <consortium name="Ensembl"/>
        </authorList>
    </citation>
    <scope>IDENTIFICATION</scope>
</reference>
<keyword evidence="15" id="KW-1185">Reference proteome</keyword>
<feature type="domain" description="SANT" evidence="13">
    <location>
        <begin position="359"/>
        <end position="410"/>
    </location>
</feature>
<dbReference type="PANTHER" id="PTHR16089">
    <property type="entry name" value="REST COREPRESSOR COREST PROTEIN-RELATED"/>
    <property type="match status" value="1"/>
</dbReference>
<keyword evidence="2" id="KW-0678">Repressor</keyword>
<accession>A0A8C3S7Q5</accession>
<dbReference type="GO" id="GO:0000118">
    <property type="term" value="C:histone deacetylase complex"/>
    <property type="evidence" value="ECO:0007669"/>
    <property type="project" value="TreeGrafter"/>
</dbReference>
<dbReference type="Ensembl" id="ENSCSRT00000010227.1">
    <property type="protein sequence ID" value="ENSCSRP00000009872.1"/>
    <property type="gene ID" value="ENSCSRG00000006798.1"/>
</dbReference>
<evidence type="ECO:0000256" key="8">
    <source>
        <dbReference type="ARBA" id="ARBA00037180"/>
    </source>
</evidence>
<name>A0A8C3S7Q5_CHESE</name>
<evidence type="ECO:0000256" key="5">
    <source>
        <dbReference type="ARBA" id="ARBA00023054"/>
    </source>
</evidence>
<comment type="similarity">
    <text evidence="9">Belongs to the CoREST family.</text>
</comment>
<dbReference type="SMART" id="SM00717">
    <property type="entry name" value="SANT"/>
    <property type="match status" value="2"/>
</dbReference>
<feature type="domain" description="SANT" evidence="13">
    <location>
        <begin position="153"/>
        <end position="204"/>
    </location>
</feature>
<keyword evidence="4" id="KW-0805">Transcription regulation</keyword>
<dbReference type="InterPro" id="IPR001005">
    <property type="entry name" value="SANT/Myb"/>
</dbReference>
<reference evidence="14" key="1">
    <citation type="submission" date="2025-08" db="UniProtKB">
        <authorList>
            <consortium name="Ensembl"/>
        </authorList>
    </citation>
    <scope>IDENTIFICATION</scope>
</reference>
<evidence type="ECO:0000256" key="1">
    <source>
        <dbReference type="ARBA" id="ARBA00004123"/>
    </source>
</evidence>
<dbReference type="SUPFAM" id="SSF46689">
    <property type="entry name" value="Homeodomain-like"/>
    <property type="match status" value="2"/>
</dbReference>
<dbReference type="PROSITE" id="PS51156">
    <property type="entry name" value="ELM2"/>
    <property type="match status" value="1"/>
</dbReference>
<dbReference type="Pfam" id="PF00249">
    <property type="entry name" value="Myb_DNA-binding"/>
    <property type="match status" value="1"/>
</dbReference>
<evidence type="ECO:0000256" key="11">
    <source>
        <dbReference type="SAM" id="MobiDB-lite"/>
    </source>
</evidence>
<keyword evidence="6" id="KW-0804">Transcription</keyword>
<keyword evidence="5" id="KW-0175">Coiled coil</keyword>
<dbReference type="Gene3D" id="1.20.58.1880">
    <property type="match status" value="1"/>
</dbReference>
<keyword evidence="7" id="KW-0539">Nucleus</keyword>
<organism evidence="14 15">
    <name type="scientific">Chelydra serpentina</name>
    <name type="common">Snapping turtle</name>
    <name type="synonym">Testudo serpentina</name>
    <dbReference type="NCBI Taxonomy" id="8475"/>
    <lineage>
        <taxon>Eukaryota</taxon>
        <taxon>Metazoa</taxon>
        <taxon>Chordata</taxon>
        <taxon>Craniata</taxon>
        <taxon>Vertebrata</taxon>
        <taxon>Euteleostomi</taxon>
        <taxon>Archelosauria</taxon>
        <taxon>Testudinata</taxon>
        <taxon>Testudines</taxon>
        <taxon>Cryptodira</taxon>
        <taxon>Durocryptodira</taxon>
        <taxon>Americhelydia</taxon>
        <taxon>Chelydroidea</taxon>
        <taxon>Chelydridae</taxon>
        <taxon>Chelydra</taxon>
    </lineage>
</organism>
<dbReference type="GO" id="GO:0005667">
    <property type="term" value="C:transcription regulator complex"/>
    <property type="evidence" value="ECO:0007669"/>
    <property type="project" value="TreeGrafter"/>
</dbReference>
<feature type="domain" description="ELM2" evidence="12">
    <location>
        <begin position="47"/>
        <end position="152"/>
    </location>
</feature>
<dbReference type="CDD" id="cd00167">
    <property type="entry name" value="SANT"/>
    <property type="match status" value="1"/>
</dbReference>
<dbReference type="InterPro" id="IPR009057">
    <property type="entry name" value="Homeodomain-like_sf"/>
</dbReference>
<comment type="function">
    <text evidence="8">May act as a component of a corepressor complex that represses transcription.</text>
</comment>
<feature type="region of interest" description="Disordered" evidence="11">
    <location>
        <begin position="210"/>
        <end position="291"/>
    </location>
</feature>
<comment type="subcellular location">
    <subcellularLocation>
        <location evidence="1">Nucleus</location>
    </subcellularLocation>
</comment>
<keyword evidence="3" id="KW-0677">Repeat</keyword>
<dbReference type="Pfam" id="PF20878">
    <property type="entry name" value="REST_helical"/>
    <property type="match status" value="1"/>
</dbReference>
<evidence type="ECO:0000256" key="6">
    <source>
        <dbReference type="ARBA" id="ARBA00023163"/>
    </source>
</evidence>
<feature type="compositionally biased region" description="Low complexity" evidence="11">
    <location>
        <begin position="483"/>
        <end position="492"/>
    </location>
</feature>
<evidence type="ECO:0000256" key="10">
    <source>
        <dbReference type="ARBA" id="ARBA00040517"/>
    </source>
</evidence>
<dbReference type="PROSITE" id="PS51293">
    <property type="entry name" value="SANT"/>
    <property type="match status" value="2"/>
</dbReference>
<evidence type="ECO:0000313" key="15">
    <source>
        <dbReference type="Proteomes" id="UP000694403"/>
    </source>
</evidence>
<feature type="compositionally biased region" description="Pro residues" evidence="11">
    <location>
        <begin position="465"/>
        <end position="482"/>
    </location>
</feature>
<evidence type="ECO:0000256" key="2">
    <source>
        <dbReference type="ARBA" id="ARBA00022491"/>
    </source>
</evidence>
<dbReference type="AlphaFoldDB" id="A0A8C3S7Q5"/>
<dbReference type="GO" id="GO:0003714">
    <property type="term" value="F:transcription corepressor activity"/>
    <property type="evidence" value="ECO:0007669"/>
    <property type="project" value="TreeGrafter"/>
</dbReference>
<evidence type="ECO:0000259" key="13">
    <source>
        <dbReference type="PROSITE" id="PS51293"/>
    </source>
</evidence>
<dbReference type="FunFam" id="1.10.10.60:FF:000033">
    <property type="entry name" value="REST corepressor 3"/>
    <property type="match status" value="1"/>
</dbReference>
<dbReference type="InterPro" id="IPR017884">
    <property type="entry name" value="SANT_dom"/>
</dbReference>